<evidence type="ECO:0000256" key="2">
    <source>
        <dbReference type="SAM" id="MobiDB-lite"/>
    </source>
</evidence>
<dbReference type="SUPFAM" id="SSF50978">
    <property type="entry name" value="WD40 repeat-like"/>
    <property type="match status" value="1"/>
</dbReference>
<dbReference type="InterPro" id="IPR022175">
    <property type="entry name" value="BCAS3_dom"/>
</dbReference>
<organism evidence="5">
    <name type="scientific">Fagus sylvatica</name>
    <name type="common">Beechnut</name>
    <dbReference type="NCBI Taxonomy" id="28930"/>
    <lineage>
        <taxon>Eukaryota</taxon>
        <taxon>Viridiplantae</taxon>
        <taxon>Streptophyta</taxon>
        <taxon>Embryophyta</taxon>
        <taxon>Tracheophyta</taxon>
        <taxon>Spermatophyta</taxon>
        <taxon>Magnoliopsida</taxon>
        <taxon>eudicotyledons</taxon>
        <taxon>Gunneridae</taxon>
        <taxon>Pentapetalae</taxon>
        <taxon>rosids</taxon>
        <taxon>fabids</taxon>
        <taxon>Fagales</taxon>
        <taxon>Fagaceae</taxon>
        <taxon>Fagus</taxon>
    </lineage>
</organism>
<feature type="region of interest" description="Disordered" evidence="2">
    <location>
        <begin position="22"/>
        <end position="47"/>
    </location>
</feature>
<dbReference type="GO" id="GO:0006914">
    <property type="term" value="P:autophagy"/>
    <property type="evidence" value="ECO:0007669"/>
    <property type="project" value="InterPro"/>
</dbReference>
<feature type="domain" description="BCAS3" evidence="3">
    <location>
        <begin position="632"/>
        <end position="780"/>
    </location>
</feature>
<evidence type="ECO:0000259" key="4">
    <source>
        <dbReference type="Pfam" id="PF21034"/>
    </source>
</evidence>
<feature type="region of interest" description="Disordered" evidence="2">
    <location>
        <begin position="290"/>
        <end position="309"/>
    </location>
</feature>
<feature type="compositionally biased region" description="Low complexity" evidence="2">
    <location>
        <begin position="827"/>
        <end position="837"/>
    </location>
</feature>
<comment type="subcellular location">
    <subcellularLocation>
        <location evidence="1">Preautophagosomal structure</location>
    </subcellularLocation>
</comment>
<dbReference type="InterPro" id="IPR036322">
    <property type="entry name" value="WD40_repeat_dom_sf"/>
</dbReference>
<dbReference type="InterPro" id="IPR048382">
    <property type="entry name" value="BCAS3_WD40"/>
</dbReference>
<dbReference type="InterPro" id="IPR015943">
    <property type="entry name" value="WD40/YVTN_repeat-like_dom_sf"/>
</dbReference>
<dbReference type="SMART" id="SM00320">
    <property type="entry name" value="WD40"/>
    <property type="match status" value="3"/>
</dbReference>
<dbReference type="InterPro" id="IPR001680">
    <property type="entry name" value="WD40_rpt"/>
</dbReference>
<feature type="domain" description="BCAS3 WD40" evidence="4">
    <location>
        <begin position="96"/>
        <end position="499"/>
    </location>
</feature>
<dbReference type="GO" id="GO:0042594">
    <property type="term" value="P:response to starvation"/>
    <property type="evidence" value="ECO:0007669"/>
    <property type="project" value="TreeGrafter"/>
</dbReference>
<dbReference type="InterPro" id="IPR045142">
    <property type="entry name" value="BCAS3-like"/>
</dbReference>
<dbReference type="GO" id="GO:0000407">
    <property type="term" value="C:phagophore assembly site"/>
    <property type="evidence" value="ECO:0007669"/>
    <property type="project" value="UniProtKB-SubCell"/>
</dbReference>
<feature type="region of interest" description="Disordered" evidence="2">
    <location>
        <begin position="162"/>
        <end position="183"/>
    </location>
</feature>
<feature type="region of interest" description="Disordered" evidence="2">
    <location>
        <begin position="793"/>
        <end position="843"/>
    </location>
</feature>
<reference evidence="5" key="1">
    <citation type="submission" date="2018-02" db="EMBL/GenBank/DDBJ databases">
        <authorList>
            <person name="Cohen D.B."/>
            <person name="Kent A.D."/>
        </authorList>
    </citation>
    <scope>NUCLEOTIDE SEQUENCE</scope>
</reference>
<evidence type="ECO:0000313" key="5">
    <source>
        <dbReference type="EMBL" id="SPD23729.1"/>
    </source>
</evidence>
<dbReference type="Pfam" id="PF12490">
    <property type="entry name" value="BCAS3"/>
    <property type="match status" value="1"/>
</dbReference>
<dbReference type="PANTHER" id="PTHR13268:SF0">
    <property type="entry name" value="BCAS3 MICROTUBULE ASSOCIATED CELL MIGRATION FACTOR"/>
    <property type="match status" value="1"/>
</dbReference>
<feature type="region of interest" description="Disordered" evidence="2">
    <location>
        <begin position="972"/>
        <end position="993"/>
    </location>
</feature>
<evidence type="ECO:0000256" key="1">
    <source>
        <dbReference type="ARBA" id="ARBA00004329"/>
    </source>
</evidence>
<feature type="compositionally biased region" description="Low complexity" evidence="2">
    <location>
        <begin position="38"/>
        <end position="47"/>
    </location>
</feature>
<dbReference type="Gene3D" id="2.130.10.10">
    <property type="entry name" value="YVTN repeat-like/Quinoprotein amine dehydrogenase"/>
    <property type="match status" value="1"/>
</dbReference>
<dbReference type="Pfam" id="PF21034">
    <property type="entry name" value="BCAS3_WD40"/>
    <property type="match status" value="1"/>
</dbReference>
<dbReference type="EMBL" id="OIVN01005713">
    <property type="protein sequence ID" value="SPD23729.1"/>
    <property type="molecule type" value="Genomic_DNA"/>
</dbReference>
<dbReference type="PANTHER" id="PTHR13268">
    <property type="entry name" value="BREAST CARCINOMA AMPLIFIED SEQUENCE 3"/>
    <property type="match status" value="1"/>
</dbReference>
<evidence type="ECO:0000259" key="3">
    <source>
        <dbReference type="Pfam" id="PF12490"/>
    </source>
</evidence>
<feature type="compositionally biased region" description="Low complexity" evidence="2">
    <location>
        <begin position="297"/>
        <end position="309"/>
    </location>
</feature>
<sequence length="1123" mass="120893">MRYPIVGGDRRRCLLSARVDVESPETEEVGGGGGGSSSGESVTVSTNASTVASTVRSAGASVAASISSSSSEDHKDQVTWAGFDGLELGPSVFKHVLLLGYQNGFQVLDVDDSSNFSELVSKRDGPVSFLQIQPFPALTDGYEGFKTSHPLLLVVAGDEPNSSSLGQNRSHLGGLGRDGNMEPRSVNSANCPTAVRFYSLRSHGYVHVLRFRSAVCMVRCSPQIVAVGLATQIYCFDALTLENKFSVLTYPVPQLAGQGSSGVNVGYGPMAVGPRWLAYASNNPLVSSTGRLSPQNLTPSPGVSPSTSPGSGSLVARYAMESSKQLAAGIINLGDMGYKTFSKYYQELLPDGSNSPVSPNSGWKVGRHAGIDMDNAGMVVVKDFVSRAIISQFKAHTSPISALCFDPSATLLVTASIYGNNINIFRIMPSCTRSGSGVQTYEWGSSHVHLYQLHRGITSAIIQDICFSHYSQWIAVVSSKGTCHVFVLSPFGGDAGFRMLSSQGEEPSLFPAVSVPWWSTSSCIANQQSFPQPPPVALSVVSRIKYSSFGWLNTVSNTTAATGKVFVPSGAVAAVFHNSLSQSLQHSNSRANTLEHLLVYTPSGYVVQHELLPSVGVEGCDSGSRTQSPSFVHMQEDELRVKVEPIQWWDVCRRSDWPEREDSVSGTNFHGPDATDVVQNKPSSGDNYEVDFLYINDGIREKSMARTYSGKPHEKSHWYISNAEVQISSGRLPIWQKSKICFYTMDSPRVDTLAGGEFEIEKVAIHEVEIRRKELLPVFDHFLSIKSDWNDRGLSGGGYPNSTPSEPHPGEGKITEETVICHSKPASLSSTESSDGGSSRRIENLPDFDQISSEKSYGHSCQSLNEIYQERRRDAMIEPSINCLNIVSAPSEHPKSVHSQVDSCVTREAPSLNTGGISEVSSSGSEQHASNLNILEEGHTTVHYPVDFGPLIQVGHFEVMQDNASDGLTAVGAGDVDSTSNHCEREKAEDGEDDEMLGGIFSFSEEGLTAFPQPLRLAPPCALPALSLAWPHLRLSHCRTTFSNPTPPEYHCPTLISGDPISNRASLFPPLPLSLTAAPSPAPPISGSNLLKPPHLSHTAAHVSDSSHLKALPQVDACTWGIE</sequence>
<dbReference type="AlphaFoldDB" id="A0A2N9II27"/>
<name>A0A2N9II27_FAGSY</name>
<dbReference type="FunFam" id="2.130.10.10:FF:000782">
    <property type="entry name" value="Autophagy-related protein 18h"/>
    <property type="match status" value="1"/>
</dbReference>
<gene>
    <name evidence="5" type="ORF">FSB_LOCUS51611</name>
</gene>
<accession>A0A2N9II27</accession>
<proteinExistence type="predicted"/>
<protein>
    <submittedName>
        <fullName evidence="5">Uncharacterized protein</fullName>
    </submittedName>
</protein>